<feature type="region of interest" description="Disordered" evidence="2">
    <location>
        <begin position="593"/>
        <end position="612"/>
    </location>
</feature>
<dbReference type="AlphaFoldDB" id="A0A150GKL1"/>
<comment type="caution">
    <text evidence="3">The sequence shown here is derived from an EMBL/GenBank/DDBJ whole genome shotgun (WGS) entry which is preliminary data.</text>
</comment>
<feature type="coiled-coil region" evidence="1">
    <location>
        <begin position="78"/>
        <end position="133"/>
    </location>
</feature>
<name>A0A150GKL1_GONPE</name>
<sequence>MTHALLAMQSQQRALAEQLEEFTRQAAAQAALSHYDAGDRDRAAGSATAGTKADGAVVALAVATAASTAVDAAEVRLRTELEERCEALQLLVDAQRSQQRADSGVLQRQRERLDGLEQAVAAATRRLEERADALVAAQRADAVRLGEVAVGQRRLEEQAETLAVARRGSDTAREEADAEAREQREQLAALAGGLAEGLASLRTAVSLHSAALNEQREALAEQSAKLEALVTAQAEAAASAAVAAAKELHLEAVPSLPLPQRHGAAAALKTDAEKAEAAQLIAFHSGPPPAGPLPTPDRALAPPHMAPLDALRAELAEELARHAESNREAMDQLAAGMEHVAACLMAALLPPPGAVAAPAAAAAPTVAALALPPASPRGASPMQEGRRGAAATSPPPRNSPRGRVVGRVSLASSSGAVAAAAATSILAGQSAAELADVRRQLRVLQREMRRLRGAIAGQAAAAAAKAPLQPVNAAAIATSTAKPAQQQRRRREESPLRSASNSGVVVLPAPLAGEGEPAANGDLSNGDGGHGGATMQVPQPAAGDLVLRQLQQLQAEFAELRNGEALILEAQGDLVDLVYEFRHELDELRTTSVGKREVDGESADADGSPAAPAAAGILKAGRRRKAEGPNGKREAAPESERGQEQEPAPQQQELRRRESAGGAGSPRRRSGASTGGGRGAGADRTTQQQVSELMAAVQHVNTMLNGSLSQALSRIRLQGEEIAHLKRAMLGAPAPVAANGAAPLPPSPPATLLPAGAVNSPVPVRR</sequence>
<feature type="region of interest" description="Disordered" evidence="2">
    <location>
        <begin position="477"/>
        <end position="537"/>
    </location>
</feature>
<accession>A0A150GKL1</accession>
<dbReference type="Proteomes" id="UP000075714">
    <property type="component" value="Unassembled WGS sequence"/>
</dbReference>
<evidence type="ECO:0000313" key="3">
    <source>
        <dbReference type="EMBL" id="KXZ50389.1"/>
    </source>
</evidence>
<keyword evidence="1" id="KW-0175">Coiled coil</keyword>
<feature type="compositionally biased region" description="Basic and acidic residues" evidence="2">
    <location>
        <begin position="626"/>
        <end position="644"/>
    </location>
</feature>
<feature type="coiled-coil region" evidence="1">
    <location>
        <begin position="427"/>
        <end position="454"/>
    </location>
</feature>
<proteinExistence type="predicted"/>
<evidence type="ECO:0000256" key="2">
    <source>
        <dbReference type="SAM" id="MobiDB-lite"/>
    </source>
</evidence>
<gene>
    <name evidence="3" type="ORF">GPECTOR_16g562</name>
</gene>
<evidence type="ECO:0000313" key="4">
    <source>
        <dbReference type="Proteomes" id="UP000075714"/>
    </source>
</evidence>
<keyword evidence="4" id="KW-1185">Reference proteome</keyword>
<feature type="region of interest" description="Disordered" evidence="2">
    <location>
        <begin position="620"/>
        <end position="688"/>
    </location>
</feature>
<reference evidence="4" key="1">
    <citation type="journal article" date="2016" name="Nat. Commun.">
        <title>The Gonium pectorale genome demonstrates co-option of cell cycle regulation during the evolution of multicellularity.</title>
        <authorList>
            <person name="Hanschen E.R."/>
            <person name="Marriage T.N."/>
            <person name="Ferris P.J."/>
            <person name="Hamaji T."/>
            <person name="Toyoda A."/>
            <person name="Fujiyama A."/>
            <person name="Neme R."/>
            <person name="Noguchi H."/>
            <person name="Minakuchi Y."/>
            <person name="Suzuki M."/>
            <person name="Kawai-Toyooka H."/>
            <person name="Smith D.R."/>
            <person name="Sparks H."/>
            <person name="Anderson J."/>
            <person name="Bakaric R."/>
            <person name="Luria V."/>
            <person name="Karger A."/>
            <person name="Kirschner M.W."/>
            <person name="Durand P.M."/>
            <person name="Michod R.E."/>
            <person name="Nozaki H."/>
            <person name="Olson B.J."/>
        </authorList>
    </citation>
    <scope>NUCLEOTIDE SEQUENCE [LARGE SCALE GENOMIC DNA]</scope>
    <source>
        <strain evidence="4">NIES-2863</strain>
    </source>
</reference>
<evidence type="ECO:0000256" key="1">
    <source>
        <dbReference type="SAM" id="Coils"/>
    </source>
</evidence>
<protein>
    <submittedName>
        <fullName evidence="3">Uncharacterized protein</fullName>
    </submittedName>
</protein>
<feature type="compositionally biased region" description="Low complexity" evidence="2">
    <location>
        <begin position="507"/>
        <end position="525"/>
    </location>
</feature>
<organism evidence="3 4">
    <name type="scientific">Gonium pectorale</name>
    <name type="common">Green alga</name>
    <dbReference type="NCBI Taxonomy" id="33097"/>
    <lineage>
        <taxon>Eukaryota</taxon>
        <taxon>Viridiplantae</taxon>
        <taxon>Chlorophyta</taxon>
        <taxon>core chlorophytes</taxon>
        <taxon>Chlorophyceae</taxon>
        <taxon>CS clade</taxon>
        <taxon>Chlamydomonadales</taxon>
        <taxon>Volvocaceae</taxon>
        <taxon>Gonium</taxon>
    </lineage>
</organism>
<dbReference type="EMBL" id="LSYV01000017">
    <property type="protein sequence ID" value="KXZ50389.1"/>
    <property type="molecule type" value="Genomic_DNA"/>
</dbReference>
<dbReference type="OrthoDB" id="553331at2759"/>
<feature type="region of interest" description="Disordered" evidence="2">
    <location>
        <begin position="374"/>
        <end position="403"/>
    </location>
</feature>